<name>A0A0E0MVR2_ORYRU</name>
<sequence length="343" mass="38631">MDLSVFIHGQYLIVSLLMASTGVLAVLQVALITYGHRCRHPALRFLQWGASVVFIPLTAYIISHYMSKVKAQSVVCPHVYPQYYSFQNHESQQCLPFFFTRSLIRWSVLIQIIKINTDTAFLSVSTDGRSLLGGTSISRTFVELSAYSIWTTGLVLYYYYSIWTTRLVSYTWPYLLLFCPMLPLCALCNIKVLVKLAAFQRARCSFALGRNVKVISGYMAQVYNEKDNNGSPPPYITMGEEKQHLEKTPDGYRIKVSSLGTTTSFTLLTTDRIWNMWLSGDPLLVSQSGLKQLCLSFSLFKSLRRRFAGHPLVEDGEIADTPNIGLKDVAGDRLKLHSCSASV</sequence>
<feature type="transmembrane region" description="Helical" evidence="1">
    <location>
        <begin position="172"/>
        <end position="194"/>
    </location>
</feature>
<dbReference type="STRING" id="4529.A0A0E0MVR2"/>
<accession>A0A0E0MVR2</accession>
<keyword evidence="4" id="KW-1185">Reference proteome</keyword>
<dbReference type="Proteomes" id="UP000008022">
    <property type="component" value="Unassembled WGS sequence"/>
</dbReference>
<protein>
    <recommendedName>
        <fullName evidence="2">DUF4220 domain-containing protein</fullName>
    </recommendedName>
</protein>
<evidence type="ECO:0000313" key="3">
    <source>
        <dbReference type="EnsemblPlants" id="ORUFI01G15500.1"/>
    </source>
</evidence>
<dbReference type="AlphaFoldDB" id="A0A0E0MVR2"/>
<dbReference type="EnsemblPlants" id="ORUFI01G15500.1">
    <property type="protein sequence ID" value="ORUFI01G15500.1"/>
    <property type="gene ID" value="ORUFI01G15500"/>
</dbReference>
<proteinExistence type="predicted"/>
<keyword evidence="1" id="KW-0472">Membrane</keyword>
<dbReference type="InterPro" id="IPR025315">
    <property type="entry name" value="DUF4220"/>
</dbReference>
<keyword evidence="1" id="KW-1133">Transmembrane helix</keyword>
<reference evidence="4" key="1">
    <citation type="submission" date="2013-06" db="EMBL/GenBank/DDBJ databases">
        <authorList>
            <person name="Zhao Q."/>
        </authorList>
    </citation>
    <scope>NUCLEOTIDE SEQUENCE</scope>
    <source>
        <strain evidence="4">cv. W1943</strain>
    </source>
</reference>
<dbReference type="Pfam" id="PF13968">
    <property type="entry name" value="DUF4220"/>
    <property type="match status" value="1"/>
</dbReference>
<feature type="domain" description="DUF4220" evidence="2">
    <location>
        <begin position="149"/>
        <end position="314"/>
    </location>
</feature>
<evidence type="ECO:0000256" key="1">
    <source>
        <dbReference type="SAM" id="Phobius"/>
    </source>
</evidence>
<feature type="transmembrane region" description="Helical" evidence="1">
    <location>
        <begin position="45"/>
        <end position="63"/>
    </location>
</feature>
<dbReference type="Gramene" id="ORUFI01G15500.1">
    <property type="protein sequence ID" value="ORUFI01G15500.1"/>
    <property type="gene ID" value="ORUFI01G15500"/>
</dbReference>
<dbReference type="eggNOG" id="ENOG502QSWW">
    <property type="taxonomic scope" value="Eukaryota"/>
</dbReference>
<evidence type="ECO:0000259" key="2">
    <source>
        <dbReference type="Pfam" id="PF13968"/>
    </source>
</evidence>
<feature type="transmembrane region" description="Helical" evidence="1">
    <location>
        <begin position="141"/>
        <end position="160"/>
    </location>
</feature>
<organism evidence="3 4">
    <name type="scientific">Oryza rufipogon</name>
    <name type="common">Brownbeard rice</name>
    <name type="synonym">Asian wild rice</name>
    <dbReference type="NCBI Taxonomy" id="4529"/>
    <lineage>
        <taxon>Eukaryota</taxon>
        <taxon>Viridiplantae</taxon>
        <taxon>Streptophyta</taxon>
        <taxon>Embryophyta</taxon>
        <taxon>Tracheophyta</taxon>
        <taxon>Spermatophyta</taxon>
        <taxon>Magnoliopsida</taxon>
        <taxon>Liliopsida</taxon>
        <taxon>Poales</taxon>
        <taxon>Poaceae</taxon>
        <taxon>BOP clade</taxon>
        <taxon>Oryzoideae</taxon>
        <taxon>Oryzeae</taxon>
        <taxon>Oryzinae</taxon>
        <taxon>Oryza</taxon>
    </lineage>
</organism>
<evidence type="ECO:0000313" key="4">
    <source>
        <dbReference type="Proteomes" id="UP000008022"/>
    </source>
</evidence>
<reference evidence="3" key="2">
    <citation type="submission" date="2015-06" db="UniProtKB">
        <authorList>
            <consortium name="EnsemblPlants"/>
        </authorList>
    </citation>
    <scope>IDENTIFICATION</scope>
</reference>
<dbReference type="HOGENOM" id="CLU_809818_0_0_1"/>
<keyword evidence="1" id="KW-0812">Transmembrane</keyword>
<feature type="transmembrane region" description="Helical" evidence="1">
    <location>
        <begin position="12"/>
        <end position="33"/>
    </location>
</feature>